<dbReference type="OrthoDB" id="396512at2"/>
<feature type="domain" description="Glycosyltransferase 2-like" evidence="1">
    <location>
        <begin position="4"/>
        <end position="151"/>
    </location>
</feature>
<dbReference type="PANTHER" id="PTHR22916:SF3">
    <property type="entry name" value="UDP-GLCNAC:BETAGAL BETA-1,3-N-ACETYLGLUCOSAMINYLTRANSFERASE-LIKE PROTEIN 1"/>
    <property type="match status" value="1"/>
</dbReference>
<dbReference type="RefSeq" id="WP_013452080.1">
    <property type="nucleotide sequence ID" value="NC_014758.1"/>
</dbReference>
<dbReference type="EMBL" id="CP002347">
    <property type="protein sequence ID" value="ADR19873.1"/>
    <property type="molecule type" value="Genomic_DNA"/>
</dbReference>
<dbReference type="InterPro" id="IPR029044">
    <property type="entry name" value="Nucleotide-diphossugar_trans"/>
</dbReference>
<keyword evidence="2" id="KW-0808">Transferase</keyword>
<dbReference type="Gene3D" id="3.90.550.10">
    <property type="entry name" value="Spore Coat Polysaccharide Biosynthesis Protein SpsA, Chain A"/>
    <property type="match status" value="1"/>
</dbReference>
<reference key="1">
    <citation type="submission" date="2010-11" db="EMBL/GenBank/DDBJ databases">
        <title>The complete genome of chromosome of Calditerrivibrio nitroreducens DSM 19672.</title>
        <authorList>
            <consortium name="US DOE Joint Genome Institute (JGI-PGF)"/>
            <person name="Lucas S."/>
            <person name="Copeland A."/>
            <person name="Lapidus A."/>
            <person name="Bruce D."/>
            <person name="Goodwin L."/>
            <person name="Pitluck S."/>
            <person name="Kyrpides N."/>
            <person name="Mavromatis K."/>
            <person name="Ivanova N."/>
            <person name="Mikhailova N."/>
            <person name="Zeytun A."/>
            <person name="Brettin T."/>
            <person name="Detter J.C."/>
            <person name="Tapia R."/>
            <person name="Han C."/>
            <person name="Land M."/>
            <person name="Hauser L."/>
            <person name="Markowitz V."/>
            <person name="Cheng J.-F."/>
            <person name="Hugenholtz P."/>
            <person name="Woyke T."/>
            <person name="Wu D."/>
            <person name="Spring S."/>
            <person name="Schroeder M."/>
            <person name="Brambilla E."/>
            <person name="Klenk H.-P."/>
            <person name="Eisen J.A."/>
        </authorList>
    </citation>
    <scope>NUCLEOTIDE SEQUENCE [LARGE SCALE GENOMIC DNA]</scope>
    <source>
        <strain>DSM 19672</strain>
    </source>
</reference>
<evidence type="ECO:0000313" key="3">
    <source>
        <dbReference type="Proteomes" id="UP000007039"/>
    </source>
</evidence>
<evidence type="ECO:0000313" key="2">
    <source>
        <dbReference type="EMBL" id="ADR19873.1"/>
    </source>
</evidence>
<dbReference type="GO" id="GO:0016758">
    <property type="term" value="F:hexosyltransferase activity"/>
    <property type="evidence" value="ECO:0007669"/>
    <property type="project" value="UniProtKB-ARBA"/>
</dbReference>
<evidence type="ECO:0000259" key="1">
    <source>
        <dbReference type="Pfam" id="PF00535"/>
    </source>
</evidence>
<keyword evidence="3" id="KW-1185">Reference proteome</keyword>
<name>E4THD8_CALNY</name>
<reference evidence="2 3" key="2">
    <citation type="journal article" date="2011" name="Stand. Genomic Sci.">
        <title>Complete genome sequence of Calditerrivibrio nitroreducens type strain (Yu37-1).</title>
        <authorList>
            <person name="Pitluck S."/>
            <person name="Sikorski J."/>
            <person name="Zeytun A."/>
            <person name="Lapidus A."/>
            <person name="Nolan M."/>
            <person name="Lucas S."/>
            <person name="Hammon N."/>
            <person name="Deshpande S."/>
            <person name="Cheng J.F."/>
            <person name="Tapia R."/>
            <person name="Han C."/>
            <person name="Goodwin L."/>
            <person name="Liolios K."/>
            <person name="Pagani I."/>
            <person name="Ivanova N."/>
            <person name="Mavromatis K."/>
            <person name="Pati A."/>
            <person name="Chen A."/>
            <person name="Palaniappan K."/>
            <person name="Hauser L."/>
            <person name="Chang Y.J."/>
            <person name="Jeffries C.D."/>
            <person name="Detter J.C."/>
            <person name="Brambilla E."/>
            <person name="Djao O.D."/>
            <person name="Rohde M."/>
            <person name="Spring S."/>
            <person name="Goker M."/>
            <person name="Woyke T."/>
            <person name="Bristow J."/>
            <person name="Eisen J.A."/>
            <person name="Markowitz V."/>
            <person name="Hugenholtz P."/>
            <person name="Kyrpides N.C."/>
            <person name="Klenk H.P."/>
            <person name="Land M."/>
        </authorList>
    </citation>
    <scope>NUCLEOTIDE SEQUENCE [LARGE SCALE GENOMIC DNA]</scope>
    <source>
        <strain evidence="3">DSM 19672 / NBRC 101217 / Yu37-1</strain>
    </source>
</reference>
<proteinExistence type="predicted"/>
<dbReference type="eggNOG" id="COG1216">
    <property type="taxonomic scope" value="Bacteria"/>
</dbReference>
<dbReference type="PANTHER" id="PTHR22916">
    <property type="entry name" value="GLYCOSYLTRANSFERASE"/>
    <property type="match status" value="1"/>
</dbReference>
<protein>
    <submittedName>
        <fullName evidence="2">Glycosyl transferase family 2</fullName>
    </submittedName>
</protein>
<dbReference type="STRING" id="768670.Calni_1977"/>
<organism evidence="2 3">
    <name type="scientific">Calditerrivibrio nitroreducens (strain DSM 19672 / NBRC 101217 / Yu37-1)</name>
    <dbReference type="NCBI Taxonomy" id="768670"/>
    <lineage>
        <taxon>Bacteria</taxon>
        <taxon>Pseudomonadati</taxon>
        <taxon>Deferribacterota</taxon>
        <taxon>Deferribacteres</taxon>
        <taxon>Deferribacterales</taxon>
        <taxon>Calditerrivibrionaceae</taxon>
    </lineage>
</organism>
<dbReference type="InterPro" id="IPR001173">
    <property type="entry name" value="Glyco_trans_2-like"/>
</dbReference>
<dbReference type="KEGG" id="cni:Calni_1977"/>
<dbReference type="SUPFAM" id="SSF53448">
    <property type="entry name" value="Nucleotide-diphospho-sugar transferases"/>
    <property type="match status" value="1"/>
</dbReference>
<sequence length="252" mass="29120">MKISIITPVLNAVDTIEDCIKSVQTQTYKNLEHIIIDGGSTDGTLEKIKKLFNDKMIVVSEPDEGIYDALNKGIKLASGEIIGILHSSDFYYNDKVLEMVAEVFLNYDVDSCYGDLTYVDKFDTSKIIRYWRSGYYKHGLFRLGWHPPHPTFFVKKQVYEKYGLYNTSFKIAGDYELMLRFLEKYNISTYYIPYILVNMRIGGKSNQSLKNIIFMTLEDYKAWKANQLRGGVLAILFKKLSKVSQFIVRPKS</sequence>
<dbReference type="CAZy" id="GT2">
    <property type="family name" value="Glycosyltransferase Family 2"/>
</dbReference>
<dbReference type="Proteomes" id="UP000007039">
    <property type="component" value="Chromosome"/>
</dbReference>
<dbReference type="CDD" id="cd06433">
    <property type="entry name" value="GT_2_WfgS_like"/>
    <property type="match status" value="1"/>
</dbReference>
<gene>
    <name evidence="2" type="ordered locus">Calni_1977</name>
</gene>
<dbReference type="HOGENOM" id="CLU_025996_21_1_0"/>
<dbReference type="Pfam" id="PF00535">
    <property type="entry name" value="Glycos_transf_2"/>
    <property type="match status" value="1"/>
</dbReference>
<accession>E4THD8</accession>
<dbReference type="AlphaFoldDB" id="E4THD8"/>